<dbReference type="PROSITE" id="PS00622">
    <property type="entry name" value="HTH_LUXR_1"/>
    <property type="match status" value="1"/>
</dbReference>
<dbReference type="GO" id="GO:0006355">
    <property type="term" value="P:regulation of DNA-templated transcription"/>
    <property type="evidence" value="ECO:0007669"/>
    <property type="project" value="InterPro"/>
</dbReference>
<dbReference type="InterPro" id="IPR036890">
    <property type="entry name" value="HATPase_C_sf"/>
</dbReference>
<dbReference type="PRINTS" id="PR00038">
    <property type="entry name" value="HTHLUXR"/>
</dbReference>
<proteinExistence type="predicted"/>
<evidence type="ECO:0000256" key="3">
    <source>
        <dbReference type="ARBA" id="ARBA00023163"/>
    </source>
</evidence>
<keyword evidence="1" id="KW-0805">Transcription regulation</keyword>
<dbReference type="SUPFAM" id="SSF46894">
    <property type="entry name" value="C-terminal effector domain of the bipartite response regulators"/>
    <property type="match status" value="1"/>
</dbReference>
<reference evidence="5" key="1">
    <citation type="submission" date="2012-02" db="EMBL/GenBank/DDBJ databases">
        <title>Whole genome shotgun sequence of Gordonia otitidis NBRC 100426.</title>
        <authorList>
            <person name="Yoshida I."/>
            <person name="Hosoyama A."/>
            <person name="Tsuchikane K."/>
            <person name="Katsumata H."/>
            <person name="Yamazaki S."/>
            <person name="Fujita N."/>
        </authorList>
    </citation>
    <scope>NUCLEOTIDE SEQUENCE [LARGE SCALE GENOMIC DNA]</scope>
    <source>
        <strain evidence="5">NBRC 100426</strain>
    </source>
</reference>
<sequence>MTLEVQSERSSDATTTLSSTRWQQFVGVVNGPLPRIAERFSKFLLSAHPHDALIIYTRECTGRPRKVAGAAAIVERATIAELDAIKESVARGNVLHGHAVIGGSRRRVLAVRDVSDTLLVMVPKTTRATKTTATTKSTPHVVDDLLAAWFALVATSIRQQVAQASPDYLAESRAASTERAWTITQLTEQHEDTLASILGTLRSRDLDDGAARTVAAETASAALIALRSVGDTNRALATEASGVAFRRLRAELEPVLRDLDADVEFVEPDGDATLPGEIAHAARAIVRAVAVAVAAQPHVTRLRIAWGRRGDDLVIDVRDQGQGELDGDGLTRQLAGRLRAVDGVLDVESLAGWGSRVTARIPLETPVSRPEKDLLASLNPREVEVLGHLALGRRNKAIAAELGVSESTIKFHVAAILQKLQVSNRGEAGLLAAGAGITAG</sequence>
<evidence type="ECO:0000256" key="1">
    <source>
        <dbReference type="ARBA" id="ARBA00023015"/>
    </source>
</evidence>
<dbReference type="PROSITE" id="PS50043">
    <property type="entry name" value="HTH_LUXR_2"/>
    <property type="match status" value="1"/>
</dbReference>
<dbReference type="Gene3D" id="1.10.10.10">
    <property type="entry name" value="Winged helix-like DNA-binding domain superfamily/Winged helix DNA-binding domain"/>
    <property type="match status" value="1"/>
</dbReference>
<evidence type="ECO:0000313" key="6">
    <source>
        <dbReference type="Proteomes" id="UP000005038"/>
    </source>
</evidence>
<dbReference type="CDD" id="cd06170">
    <property type="entry name" value="LuxR_C_like"/>
    <property type="match status" value="1"/>
</dbReference>
<evidence type="ECO:0000313" key="5">
    <source>
        <dbReference type="EMBL" id="GAB36736.1"/>
    </source>
</evidence>
<dbReference type="Pfam" id="PF00196">
    <property type="entry name" value="GerE"/>
    <property type="match status" value="1"/>
</dbReference>
<keyword evidence="2" id="KW-0238">DNA-binding</keyword>
<comment type="caution">
    <text evidence="5">The sequence shown here is derived from an EMBL/GenBank/DDBJ whole genome shotgun (WGS) entry which is preliminary data.</text>
</comment>
<dbReference type="SMART" id="SM00421">
    <property type="entry name" value="HTH_LUXR"/>
    <property type="match status" value="1"/>
</dbReference>
<evidence type="ECO:0000256" key="2">
    <source>
        <dbReference type="ARBA" id="ARBA00023125"/>
    </source>
</evidence>
<dbReference type="Gene3D" id="3.30.565.10">
    <property type="entry name" value="Histidine kinase-like ATPase, C-terminal domain"/>
    <property type="match status" value="1"/>
</dbReference>
<gene>
    <name evidence="5" type="ORF">GOOTI_238_00160</name>
</gene>
<dbReference type="SUPFAM" id="SSF55874">
    <property type="entry name" value="ATPase domain of HSP90 chaperone/DNA topoisomerase II/histidine kinase"/>
    <property type="match status" value="1"/>
</dbReference>
<dbReference type="GO" id="GO:0003677">
    <property type="term" value="F:DNA binding"/>
    <property type="evidence" value="ECO:0007669"/>
    <property type="project" value="UniProtKB-KW"/>
</dbReference>
<evidence type="ECO:0000259" key="4">
    <source>
        <dbReference type="PROSITE" id="PS50043"/>
    </source>
</evidence>
<dbReference type="AlphaFoldDB" id="H5TTC8"/>
<dbReference type="InterPro" id="IPR036388">
    <property type="entry name" value="WH-like_DNA-bd_sf"/>
</dbReference>
<name>H5TTC8_GORO1</name>
<feature type="domain" description="HTH luxR-type" evidence="4">
    <location>
        <begin position="371"/>
        <end position="436"/>
    </location>
</feature>
<dbReference type="PANTHER" id="PTHR44688">
    <property type="entry name" value="DNA-BINDING TRANSCRIPTIONAL ACTIVATOR DEVR_DOSR"/>
    <property type="match status" value="1"/>
</dbReference>
<keyword evidence="6" id="KW-1185">Reference proteome</keyword>
<dbReference type="InterPro" id="IPR000792">
    <property type="entry name" value="Tscrpt_reg_LuxR_C"/>
</dbReference>
<dbReference type="InterPro" id="IPR016032">
    <property type="entry name" value="Sig_transdc_resp-reg_C-effctor"/>
</dbReference>
<organism evidence="5 6">
    <name type="scientific">Gordonia otitidis (strain DSM 44809 / CCUG 52243 / JCM 12355 / NBRC 100426 / IFM 10032)</name>
    <dbReference type="NCBI Taxonomy" id="1108044"/>
    <lineage>
        <taxon>Bacteria</taxon>
        <taxon>Bacillati</taxon>
        <taxon>Actinomycetota</taxon>
        <taxon>Actinomycetes</taxon>
        <taxon>Mycobacteriales</taxon>
        <taxon>Gordoniaceae</taxon>
        <taxon>Gordonia</taxon>
    </lineage>
</organism>
<dbReference type="EMBL" id="BAFB01000238">
    <property type="protein sequence ID" value="GAB36736.1"/>
    <property type="molecule type" value="Genomic_DNA"/>
</dbReference>
<accession>H5TTC8</accession>
<dbReference type="STRING" id="1108044.GOOTI_238_00160"/>
<keyword evidence="3" id="KW-0804">Transcription</keyword>
<dbReference type="PANTHER" id="PTHR44688:SF16">
    <property type="entry name" value="DNA-BINDING TRANSCRIPTIONAL ACTIVATOR DEVR_DOSR"/>
    <property type="match status" value="1"/>
</dbReference>
<protein>
    <submittedName>
        <fullName evidence="5">LuxR family transcriptional regulator</fullName>
    </submittedName>
</protein>
<dbReference type="Proteomes" id="UP000005038">
    <property type="component" value="Unassembled WGS sequence"/>
</dbReference>